<evidence type="ECO:0000256" key="3">
    <source>
        <dbReference type="ARBA" id="ARBA00022670"/>
    </source>
</evidence>
<dbReference type="OrthoDB" id="443318at2759"/>
<evidence type="ECO:0000313" key="9">
    <source>
        <dbReference type="Proteomes" id="UP000410492"/>
    </source>
</evidence>
<evidence type="ECO:0000256" key="5">
    <source>
        <dbReference type="ARBA" id="ARBA00022801"/>
    </source>
</evidence>
<evidence type="ECO:0000313" key="8">
    <source>
        <dbReference type="EMBL" id="VEN55911.1"/>
    </source>
</evidence>
<name>A0A653D8N9_CALMS</name>
<dbReference type="PANTHER" id="PTHR11802:SF472">
    <property type="entry name" value="SERINE CARBOXYPEPTIDASE CPVL-RELATED"/>
    <property type="match status" value="1"/>
</dbReference>
<keyword evidence="9" id="KW-1185">Reference proteome</keyword>
<dbReference type="InterPro" id="IPR033124">
    <property type="entry name" value="Ser_caboxypep_his_AS"/>
</dbReference>
<dbReference type="InterPro" id="IPR029058">
    <property type="entry name" value="AB_hydrolase_fold"/>
</dbReference>
<evidence type="ECO:0000256" key="4">
    <source>
        <dbReference type="ARBA" id="ARBA00022729"/>
    </source>
</evidence>
<evidence type="ECO:0000256" key="6">
    <source>
        <dbReference type="ARBA" id="ARBA00023180"/>
    </source>
</evidence>
<comment type="similarity">
    <text evidence="1 7">Belongs to the peptidase S10 family.</text>
</comment>
<dbReference type="AlphaFoldDB" id="A0A653D8N9"/>
<evidence type="ECO:0000256" key="1">
    <source>
        <dbReference type="ARBA" id="ARBA00009431"/>
    </source>
</evidence>
<dbReference type="PROSITE" id="PS00131">
    <property type="entry name" value="CARBOXYPEPT_SER_SER"/>
    <property type="match status" value="1"/>
</dbReference>
<evidence type="ECO:0000256" key="2">
    <source>
        <dbReference type="ARBA" id="ARBA00022645"/>
    </source>
</evidence>
<dbReference type="PROSITE" id="PS00560">
    <property type="entry name" value="CARBOXYPEPT_SER_HIS"/>
    <property type="match status" value="1"/>
</dbReference>
<dbReference type="SUPFAM" id="SSF53474">
    <property type="entry name" value="alpha/beta-Hydrolases"/>
    <property type="match status" value="2"/>
</dbReference>
<dbReference type="PANTHER" id="PTHR11802">
    <property type="entry name" value="SERINE PROTEASE FAMILY S10 SERINE CARBOXYPEPTIDASE"/>
    <property type="match status" value="1"/>
</dbReference>
<gene>
    <name evidence="8" type="ORF">CALMAC_LOCUS14959</name>
</gene>
<feature type="signal peptide" evidence="7">
    <location>
        <begin position="1"/>
        <end position="20"/>
    </location>
</feature>
<dbReference type="Gene3D" id="3.40.50.1820">
    <property type="entry name" value="alpha/beta hydrolase"/>
    <property type="match status" value="2"/>
</dbReference>
<keyword evidence="4 7" id="KW-0732">Signal</keyword>
<dbReference type="EC" id="3.4.16.-" evidence="7"/>
<reference evidence="8 9" key="1">
    <citation type="submission" date="2019-01" db="EMBL/GenBank/DDBJ databases">
        <authorList>
            <person name="Sayadi A."/>
        </authorList>
    </citation>
    <scope>NUCLEOTIDE SEQUENCE [LARGE SCALE GENOMIC DNA]</scope>
</reference>
<evidence type="ECO:0000256" key="7">
    <source>
        <dbReference type="RuleBase" id="RU361156"/>
    </source>
</evidence>
<feature type="chain" id="PRO_5031591322" description="Carboxypeptidase" evidence="7">
    <location>
        <begin position="21"/>
        <end position="626"/>
    </location>
</feature>
<dbReference type="InterPro" id="IPR018202">
    <property type="entry name" value="Ser_caboxypep_ser_AS"/>
</dbReference>
<dbReference type="Pfam" id="PF00450">
    <property type="entry name" value="Peptidase_S10"/>
    <property type="match status" value="2"/>
</dbReference>
<sequence>MKLQIALLSLLVYSFTPCNGFKSHLNPFNLQEVEYHGPDVGERLILTPLIEQGKLKEARAAATVTLGGAAKNVRSYAGYLTVNKLYNSNLYFWFFPSNGDHTKDPVVVWLQGGPGSPSMYGLLIEHGPFGINKDLKLELREHAWTNNHSVIYIDNPVGTGFSFTENDKGYARNQTQVGNELYEALQQFFKIFPELRKNDFFVTGESYGGKYVPALAYTIHKKNTHAKDKINLKGIAIGNGYTDPIHQTGYAAYVYELGLVDKETADRIDKLEKSAVDYISKGDLNKAFDLWNLSHVVIIMHSEVNIYNYLQQGIIVTGEDLMIKFLNGAGLRRAIHVGNTTFGSNKVHPNLQEDMPRSIAPWFVEVANNYRVLLYSGQLDIIVAYPLTLNFLQNVEFEGIQQYREASRHIWYVDHEVAGYTKTGTNFTEVLVRNAGHMVPTIDCASRGDYNQSQAIFGEALDIIGTHSKVNIYNYLQEGGVNDEDLMIKFLNGAELRRAIHVGNTTFGSTKVCQNLEDDIARSMAPWFVEVANNYRVLLYTGQLDIIVAYPLTLNFLRNVEFKGIQEYREASRGTWRVGQELAGYSKIGGNFTEVLVRNAGHMVPIDQPKWAEDLIYKFTRNKSVD</sequence>
<dbReference type="GO" id="GO:0006508">
    <property type="term" value="P:proteolysis"/>
    <property type="evidence" value="ECO:0007669"/>
    <property type="project" value="UniProtKB-KW"/>
</dbReference>
<proteinExistence type="inferred from homology"/>
<dbReference type="EMBL" id="CAACVG010010476">
    <property type="protein sequence ID" value="VEN55911.1"/>
    <property type="molecule type" value="Genomic_DNA"/>
</dbReference>
<organism evidence="8 9">
    <name type="scientific">Callosobruchus maculatus</name>
    <name type="common">Southern cowpea weevil</name>
    <name type="synonym">Pulse bruchid</name>
    <dbReference type="NCBI Taxonomy" id="64391"/>
    <lineage>
        <taxon>Eukaryota</taxon>
        <taxon>Metazoa</taxon>
        <taxon>Ecdysozoa</taxon>
        <taxon>Arthropoda</taxon>
        <taxon>Hexapoda</taxon>
        <taxon>Insecta</taxon>
        <taxon>Pterygota</taxon>
        <taxon>Neoptera</taxon>
        <taxon>Endopterygota</taxon>
        <taxon>Coleoptera</taxon>
        <taxon>Polyphaga</taxon>
        <taxon>Cucujiformia</taxon>
        <taxon>Chrysomeloidea</taxon>
        <taxon>Chrysomelidae</taxon>
        <taxon>Bruchinae</taxon>
        <taxon>Bruchini</taxon>
        <taxon>Callosobruchus</taxon>
    </lineage>
</organism>
<dbReference type="InterPro" id="IPR001563">
    <property type="entry name" value="Peptidase_S10"/>
</dbReference>
<keyword evidence="5 7" id="KW-0378">Hydrolase</keyword>
<dbReference type="GO" id="GO:0004185">
    <property type="term" value="F:serine-type carboxypeptidase activity"/>
    <property type="evidence" value="ECO:0007669"/>
    <property type="project" value="UniProtKB-UniRule"/>
</dbReference>
<dbReference type="PRINTS" id="PR00724">
    <property type="entry name" value="CRBOXYPTASEC"/>
</dbReference>
<accession>A0A653D8N9</accession>
<keyword evidence="3 7" id="KW-0645">Protease</keyword>
<keyword evidence="6" id="KW-0325">Glycoprotein</keyword>
<dbReference type="Proteomes" id="UP000410492">
    <property type="component" value="Unassembled WGS sequence"/>
</dbReference>
<keyword evidence="2 7" id="KW-0121">Carboxypeptidase</keyword>
<protein>
    <recommendedName>
        <fullName evidence="7">Carboxypeptidase</fullName>
        <ecNumber evidence="7">3.4.16.-</ecNumber>
    </recommendedName>
</protein>